<dbReference type="Proteomes" id="UP001642482">
    <property type="component" value="Unassembled WGS sequence"/>
</dbReference>
<evidence type="ECO:0000256" key="2">
    <source>
        <dbReference type="ARBA" id="ARBA00003917"/>
    </source>
</evidence>
<accession>A0ABP0BB62</accession>
<sequence length="313" mass="33065">MKTAHKYIVGTISGLTLTATATTFAFRRGPATTPNPTNSKIQPGATSKMTVTHPFRTLFAVPLSCDGCIKDVSNALHKVPGISTVEGNLEEQLLTIEGTAPPSAIVKAIQDTGRDAILRGSGTSNNAAVSILETYYQPRDQGAAAAEGSSHQDRYVRGLARMVQVSDDATVVDLTMLGVAPGRYYASIREYGDLKDGVLSAGPVWTDGSNGSTIATTTSRRGDLGTVEIGADGRGAVFLDRPFQVWEVIGHALVVAPRDDSQAGAEPLQNDANTVVGVIARSAGVWDNDKTVCSCSGKTLWQEREDEVKKGML</sequence>
<dbReference type="SUPFAM" id="SSF49329">
    <property type="entry name" value="Cu,Zn superoxide dismutase-like"/>
    <property type="match status" value="1"/>
</dbReference>
<reference evidence="8 9" key="1">
    <citation type="submission" date="2024-01" db="EMBL/GenBank/DDBJ databases">
        <authorList>
            <person name="Allen C."/>
            <person name="Tagirdzhanova G."/>
        </authorList>
    </citation>
    <scope>NUCLEOTIDE SEQUENCE [LARGE SCALE GENOMIC DNA]</scope>
</reference>
<dbReference type="PANTHER" id="PTHR10003">
    <property type="entry name" value="SUPEROXIDE DISMUTASE CU-ZN -RELATED"/>
    <property type="match status" value="1"/>
</dbReference>
<comment type="similarity">
    <text evidence="5">In the C-terminal section; belongs to the Cu-Zn superoxide dismutase family.</text>
</comment>
<evidence type="ECO:0000313" key="9">
    <source>
        <dbReference type="Proteomes" id="UP001642482"/>
    </source>
</evidence>
<dbReference type="InterPro" id="IPR006121">
    <property type="entry name" value="HMA_dom"/>
</dbReference>
<evidence type="ECO:0000256" key="6">
    <source>
        <dbReference type="ARBA" id="ARBA00032899"/>
    </source>
</evidence>
<dbReference type="InterPro" id="IPR036163">
    <property type="entry name" value="HMA_dom_sf"/>
</dbReference>
<gene>
    <name evidence="8" type="primary">CCS1</name>
    <name evidence="8" type="ORF">SEUCBS140593_002881</name>
</gene>
<comment type="similarity">
    <text evidence="3">Belongs to the CCS1 family.</text>
</comment>
<dbReference type="Gene3D" id="3.30.70.100">
    <property type="match status" value="1"/>
</dbReference>
<feature type="domain" description="HMA" evidence="7">
    <location>
        <begin position="54"/>
        <end position="117"/>
    </location>
</feature>
<comment type="caution">
    <text evidence="8">The sequence shown here is derived from an EMBL/GenBank/DDBJ whole genome shotgun (WGS) entry which is preliminary data.</text>
</comment>
<dbReference type="InterPro" id="IPR024134">
    <property type="entry name" value="SOD_Cu/Zn_/chaperone"/>
</dbReference>
<evidence type="ECO:0000256" key="3">
    <source>
        <dbReference type="ARBA" id="ARBA00010636"/>
    </source>
</evidence>
<dbReference type="InterPro" id="IPR036423">
    <property type="entry name" value="SOD-like_Cu/Zn_dom_sf"/>
</dbReference>
<dbReference type="Gene3D" id="2.60.40.200">
    <property type="entry name" value="Superoxide dismutase, copper/zinc binding domain"/>
    <property type="match status" value="1"/>
</dbReference>
<dbReference type="Pfam" id="PF00403">
    <property type="entry name" value="HMA"/>
    <property type="match status" value="1"/>
</dbReference>
<evidence type="ECO:0000313" key="8">
    <source>
        <dbReference type="EMBL" id="CAK7216470.1"/>
    </source>
</evidence>
<dbReference type="PROSITE" id="PS50846">
    <property type="entry name" value="HMA_2"/>
    <property type="match status" value="1"/>
</dbReference>
<organism evidence="8 9">
    <name type="scientific">Sporothrix eucalyptigena</name>
    <dbReference type="NCBI Taxonomy" id="1812306"/>
    <lineage>
        <taxon>Eukaryota</taxon>
        <taxon>Fungi</taxon>
        <taxon>Dikarya</taxon>
        <taxon>Ascomycota</taxon>
        <taxon>Pezizomycotina</taxon>
        <taxon>Sordariomycetes</taxon>
        <taxon>Sordariomycetidae</taxon>
        <taxon>Ophiostomatales</taxon>
        <taxon>Ophiostomataceae</taxon>
        <taxon>Sporothrix</taxon>
    </lineage>
</organism>
<evidence type="ECO:0000256" key="5">
    <source>
        <dbReference type="ARBA" id="ARBA00025798"/>
    </source>
</evidence>
<dbReference type="InterPro" id="IPR001424">
    <property type="entry name" value="SOD_Cu_Zn_dom"/>
</dbReference>
<evidence type="ECO:0000259" key="7">
    <source>
        <dbReference type="PROSITE" id="PS50846"/>
    </source>
</evidence>
<dbReference type="SUPFAM" id="SSF55008">
    <property type="entry name" value="HMA, heavy metal-associated domain"/>
    <property type="match status" value="1"/>
</dbReference>
<comment type="function">
    <text evidence="2">Destroys radicals which are normally produced within the cells and which are toxic to biological systems.</text>
</comment>
<keyword evidence="9" id="KW-1185">Reference proteome</keyword>
<proteinExistence type="inferred from homology"/>
<name>A0ABP0BB62_9PEZI</name>
<dbReference type="EMBL" id="CAWUHD010000020">
    <property type="protein sequence ID" value="CAK7216470.1"/>
    <property type="molecule type" value="Genomic_DNA"/>
</dbReference>
<protein>
    <recommendedName>
        <fullName evidence="4">Superoxide dismutase 1 copper chaperone</fullName>
    </recommendedName>
    <alternativeName>
        <fullName evidence="6">Superoxide dismutase copper chaperone</fullName>
    </alternativeName>
</protein>
<dbReference type="Pfam" id="PF00080">
    <property type="entry name" value="Sod_Cu"/>
    <property type="match status" value="1"/>
</dbReference>
<comment type="cofactor">
    <cofactor evidence="1">
        <name>Cu(2+)</name>
        <dbReference type="ChEBI" id="CHEBI:29036"/>
    </cofactor>
</comment>
<evidence type="ECO:0000256" key="4">
    <source>
        <dbReference type="ARBA" id="ARBA00016103"/>
    </source>
</evidence>
<evidence type="ECO:0000256" key="1">
    <source>
        <dbReference type="ARBA" id="ARBA00001973"/>
    </source>
</evidence>
<dbReference type="CDD" id="cd00371">
    <property type="entry name" value="HMA"/>
    <property type="match status" value="1"/>
</dbReference>